<dbReference type="Ensembl" id="ENSCRFT00000008650.1">
    <property type="protein sequence ID" value="ENSCRFP00000008354.1"/>
    <property type="gene ID" value="ENSCRFG00000006553.1"/>
</dbReference>
<reference evidence="2" key="1">
    <citation type="submission" date="2025-08" db="UniProtKB">
        <authorList>
            <consortium name="Ensembl"/>
        </authorList>
    </citation>
    <scope>IDENTIFICATION</scope>
</reference>
<dbReference type="InterPro" id="IPR038195">
    <property type="entry name" value="Apo_CIII_sf"/>
</dbReference>
<name>A0A8C3QMV4_9PASS</name>
<proteinExistence type="predicted"/>
<dbReference type="AlphaFoldDB" id="A0A8C3QMV4"/>
<organism evidence="2 3">
    <name type="scientific">Cyanoderma ruficeps</name>
    <name type="common">rufous-capped babbler</name>
    <dbReference type="NCBI Taxonomy" id="181631"/>
    <lineage>
        <taxon>Eukaryota</taxon>
        <taxon>Metazoa</taxon>
        <taxon>Chordata</taxon>
        <taxon>Craniata</taxon>
        <taxon>Vertebrata</taxon>
        <taxon>Euteleostomi</taxon>
        <taxon>Archelosauria</taxon>
        <taxon>Archosauria</taxon>
        <taxon>Dinosauria</taxon>
        <taxon>Saurischia</taxon>
        <taxon>Theropoda</taxon>
        <taxon>Coelurosauria</taxon>
        <taxon>Aves</taxon>
        <taxon>Neognathae</taxon>
        <taxon>Neoaves</taxon>
        <taxon>Telluraves</taxon>
        <taxon>Australaves</taxon>
        <taxon>Passeriformes</taxon>
        <taxon>Sylvioidea</taxon>
        <taxon>Timaliidae</taxon>
        <taxon>Cyanoderma</taxon>
    </lineage>
</organism>
<dbReference type="Proteomes" id="UP000694396">
    <property type="component" value="Unplaced"/>
</dbReference>
<dbReference type="Gene3D" id="6.10.90.10">
    <property type="entry name" value="Apolipoprotein CIII"/>
    <property type="match status" value="1"/>
</dbReference>
<accession>A0A8C3QMV4</accession>
<evidence type="ECO:0000256" key="1">
    <source>
        <dbReference type="SAM" id="MobiDB-lite"/>
    </source>
</evidence>
<keyword evidence="3" id="KW-1185">Reference proteome</keyword>
<reference evidence="2" key="2">
    <citation type="submission" date="2025-09" db="UniProtKB">
        <authorList>
            <consortium name="Ensembl"/>
        </authorList>
    </citation>
    <scope>IDENTIFICATION</scope>
</reference>
<protein>
    <submittedName>
        <fullName evidence="2">Uncharacterized protein</fullName>
    </submittedName>
</protein>
<evidence type="ECO:0000313" key="2">
    <source>
        <dbReference type="Ensembl" id="ENSCRFP00000008354.1"/>
    </source>
</evidence>
<evidence type="ECO:0000313" key="3">
    <source>
        <dbReference type="Proteomes" id="UP000694396"/>
    </source>
</evidence>
<sequence length="86" mass="9200">SQPRLLEGALALALAGADAPEESKALVQKVQELAEKATGMAKGALSKVQDSEAAQQARCPPNPTSPERLLWLREKLAELWKKTPAP</sequence>
<feature type="region of interest" description="Disordered" evidence="1">
    <location>
        <begin position="44"/>
        <end position="66"/>
    </location>
</feature>